<proteinExistence type="predicted"/>
<dbReference type="AlphaFoldDB" id="A0A5B7GLE5"/>
<sequence>MSPVFRYALLSHHGYLTVGKCPARRNIALSRVEAAARWLGGGSGWAAALGDAVPHSGRRDEG</sequence>
<gene>
    <name evidence="1" type="ORF">E2C01_051786</name>
</gene>
<name>A0A5B7GLE5_PORTR</name>
<reference evidence="1 2" key="1">
    <citation type="submission" date="2019-05" db="EMBL/GenBank/DDBJ databases">
        <title>Another draft genome of Portunus trituberculatus and its Hox gene families provides insights of decapod evolution.</title>
        <authorList>
            <person name="Jeong J.-H."/>
            <person name="Song I."/>
            <person name="Kim S."/>
            <person name="Choi T."/>
            <person name="Kim D."/>
            <person name="Ryu S."/>
            <person name="Kim W."/>
        </authorList>
    </citation>
    <scope>NUCLEOTIDE SEQUENCE [LARGE SCALE GENOMIC DNA]</scope>
    <source>
        <tissue evidence="1">Muscle</tissue>
    </source>
</reference>
<keyword evidence="2" id="KW-1185">Reference proteome</keyword>
<dbReference type="Proteomes" id="UP000324222">
    <property type="component" value="Unassembled WGS sequence"/>
</dbReference>
<organism evidence="1 2">
    <name type="scientific">Portunus trituberculatus</name>
    <name type="common">Swimming crab</name>
    <name type="synonym">Neptunus trituberculatus</name>
    <dbReference type="NCBI Taxonomy" id="210409"/>
    <lineage>
        <taxon>Eukaryota</taxon>
        <taxon>Metazoa</taxon>
        <taxon>Ecdysozoa</taxon>
        <taxon>Arthropoda</taxon>
        <taxon>Crustacea</taxon>
        <taxon>Multicrustacea</taxon>
        <taxon>Malacostraca</taxon>
        <taxon>Eumalacostraca</taxon>
        <taxon>Eucarida</taxon>
        <taxon>Decapoda</taxon>
        <taxon>Pleocyemata</taxon>
        <taxon>Brachyura</taxon>
        <taxon>Eubrachyura</taxon>
        <taxon>Portunoidea</taxon>
        <taxon>Portunidae</taxon>
        <taxon>Portuninae</taxon>
        <taxon>Portunus</taxon>
    </lineage>
</organism>
<evidence type="ECO:0000313" key="2">
    <source>
        <dbReference type="Proteomes" id="UP000324222"/>
    </source>
</evidence>
<protein>
    <submittedName>
        <fullName evidence="1">Uncharacterized protein</fullName>
    </submittedName>
</protein>
<accession>A0A5B7GLE5</accession>
<dbReference type="EMBL" id="VSRR010015089">
    <property type="protein sequence ID" value="MPC57798.1"/>
    <property type="molecule type" value="Genomic_DNA"/>
</dbReference>
<evidence type="ECO:0000313" key="1">
    <source>
        <dbReference type="EMBL" id="MPC57798.1"/>
    </source>
</evidence>
<comment type="caution">
    <text evidence="1">The sequence shown here is derived from an EMBL/GenBank/DDBJ whole genome shotgun (WGS) entry which is preliminary data.</text>
</comment>